<keyword evidence="2" id="KW-0489">Methyltransferase</keyword>
<dbReference type="Pfam" id="PF08241">
    <property type="entry name" value="Methyltransf_11"/>
    <property type="match status" value="1"/>
</dbReference>
<evidence type="ECO:0000259" key="1">
    <source>
        <dbReference type="Pfam" id="PF08241"/>
    </source>
</evidence>
<evidence type="ECO:0000313" key="2">
    <source>
        <dbReference type="EMBL" id="SFM53202.1"/>
    </source>
</evidence>
<dbReference type="GO" id="GO:0008757">
    <property type="term" value="F:S-adenosylmethionine-dependent methyltransferase activity"/>
    <property type="evidence" value="ECO:0007669"/>
    <property type="project" value="InterPro"/>
</dbReference>
<dbReference type="GO" id="GO:0032259">
    <property type="term" value="P:methylation"/>
    <property type="evidence" value="ECO:0007669"/>
    <property type="project" value="UniProtKB-KW"/>
</dbReference>
<proteinExistence type="predicted"/>
<keyword evidence="2" id="KW-0808">Transferase</keyword>
<dbReference type="Gene3D" id="3.40.50.150">
    <property type="entry name" value="Vaccinia Virus protein VP39"/>
    <property type="match status" value="1"/>
</dbReference>
<name>A0A1I4RLW9_9GAMM</name>
<evidence type="ECO:0000313" key="3">
    <source>
        <dbReference type="Proteomes" id="UP000243629"/>
    </source>
</evidence>
<reference evidence="3" key="1">
    <citation type="submission" date="2016-10" db="EMBL/GenBank/DDBJ databases">
        <authorList>
            <person name="Varghese N."/>
            <person name="Submissions S."/>
        </authorList>
    </citation>
    <scope>NUCLEOTIDE SEQUENCE [LARGE SCALE GENOMIC DNA]</scope>
    <source>
        <strain evidence="3">DSM 24213</strain>
    </source>
</reference>
<feature type="domain" description="Methyltransferase type 11" evidence="1">
    <location>
        <begin position="93"/>
        <end position="133"/>
    </location>
</feature>
<protein>
    <submittedName>
        <fullName evidence="2">Methyltransferase domain-containing protein</fullName>
    </submittedName>
</protein>
<dbReference type="InterPro" id="IPR013216">
    <property type="entry name" value="Methyltransf_11"/>
</dbReference>
<keyword evidence="3" id="KW-1185">Reference proteome</keyword>
<dbReference type="STRING" id="1720063.SAMN05216217_10768"/>
<dbReference type="SUPFAM" id="SSF53335">
    <property type="entry name" value="S-adenosyl-L-methionine-dependent methyltransferases"/>
    <property type="match status" value="1"/>
</dbReference>
<dbReference type="EMBL" id="FOUI01000007">
    <property type="protein sequence ID" value="SFM53202.1"/>
    <property type="molecule type" value="Genomic_DNA"/>
</dbReference>
<sequence>MRRHRRVGDISQQDLQQLLQEARDWLDTESGRQLLLAEGQALEQAMQRCFGRHLVQFGLHRELLPGADCGIACCWRADQLDSNADLLIEEGAWPFEPHSLDVLVLHHALDFTLAPHAVLREAALMVRPGGHLLLFGFNPWSLWGGAHLIGRGWLGEAGFIAPARLADWLALLGFGVEKPLSGCYRPPLRSARWLERLQWMERRGQRQALPCGGFYLLQARRQMPGINADPVRRPLFRRLDVPALTAGSRRHSGRQSLYRSPY</sequence>
<gene>
    <name evidence="2" type="ORF">SAMN05216217_10768</name>
</gene>
<accession>A0A1I4RLW9</accession>
<dbReference type="RefSeq" id="WP_093475334.1">
    <property type="nucleotide sequence ID" value="NZ_FOUI01000007.1"/>
</dbReference>
<organism evidence="2 3">
    <name type="scientific">Halopseudomonas yangmingensis</name>
    <dbReference type="NCBI Taxonomy" id="1720063"/>
    <lineage>
        <taxon>Bacteria</taxon>
        <taxon>Pseudomonadati</taxon>
        <taxon>Pseudomonadota</taxon>
        <taxon>Gammaproteobacteria</taxon>
        <taxon>Pseudomonadales</taxon>
        <taxon>Pseudomonadaceae</taxon>
        <taxon>Halopseudomonas</taxon>
    </lineage>
</organism>
<dbReference type="Proteomes" id="UP000243629">
    <property type="component" value="Unassembled WGS sequence"/>
</dbReference>
<dbReference type="AlphaFoldDB" id="A0A1I4RLW9"/>
<dbReference type="InterPro" id="IPR029063">
    <property type="entry name" value="SAM-dependent_MTases_sf"/>
</dbReference>